<evidence type="ECO:0000313" key="2">
    <source>
        <dbReference type="Proteomes" id="UP000246715"/>
    </source>
</evidence>
<accession>A7IUR1</accession>
<protein>
    <submittedName>
        <fullName evidence="1">Uncharacterized protein M531L</fullName>
    </submittedName>
</protein>
<proteinExistence type="predicted"/>
<dbReference type="InterPro" id="IPR043822">
    <property type="entry name" value="EsV_1_7_cys"/>
</dbReference>
<dbReference type="EMBL" id="DQ491001">
    <property type="protein sequence ID" value="ABT14085.1"/>
    <property type="molecule type" value="Genomic_DNA"/>
</dbReference>
<name>A7IUR1_PBCVM</name>
<dbReference type="Proteomes" id="UP000246715">
    <property type="component" value="Segment"/>
</dbReference>
<organism evidence="1 2">
    <name type="scientific">Paramecium bursaria Chlorella virus MT325</name>
    <name type="common">PBCV-MT325</name>
    <dbReference type="NCBI Taxonomy" id="346932"/>
    <lineage>
        <taxon>Viruses</taxon>
        <taxon>Varidnaviria</taxon>
        <taxon>Bamfordvirae</taxon>
        <taxon>Nucleocytoviricota</taxon>
        <taxon>Megaviricetes</taxon>
        <taxon>Algavirales</taxon>
        <taxon>Phycodnaviridae</taxon>
        <taxon>Chlorovirus</taxon>
        <taxon>Chlorovirus conductrix</taxon>
        <taxon>Paramecium bursaria Chlorella virus A1</taxon>
    </lineage>
</organism>
<evidence type="ECO:0000313" key="1">
    <source>
        <dbReference type="EMBL" id="ABT14085.1"/>
    </source>
</evidence>
<sequence>MSQTCKQQHGYIVKMPIFCNHPKCKKQASYNTDGLKAKWCKAHKESEMINVIIKKCPCGKIPSFNLPGELKGIHCVECKTSKMINVMSKRCACGKQPKFNFPGEIMGICCKECKKPDMVDVKSKKCLCGKQPYFNLPGETVGICCKECKTLDMIDVVNKRCACGKQPKFNLTRETVGICCKECKTDDMIDVVNKRCPGYNGEKCPGGYQLVNGCEYCISCDPDNSRRDKYKNYENAFFKHIKGKIDFKCREHKVDYDPRETTKKFARLDGIVFGDGIVVCLEVDENGHAGYICDESRMHMVTAELLQRYSGIDVCWVRVNPTTGHKNPWGIAAKRVRAERFNSVIDAVNNVLNNKMTGVMYIGFE</sequence>
<dbReference type="Pfam" id="PF19114">
    <property type="entry name" value="EsV_1_7_cys"/>
    <property type="match status" value="5"/>
</dbReference>
<dbReference type="SMART" id="SM01425">
    <property type="entry name" value="EsV_1_7"/>
    <property type="match status" value="3"/>
</dbReference>
<reference evidence="1 2" key="1">
    <citation type="journal article" date="2007" name="Virology">
        <title>Sequence and annotation of the 314-kb MT325 and the 321-kb FR483 viruses that infect Chlorella Pbi.</title>
        <authorList>
            <person name="Fitzgerald L.A."/>
            <person name="Graves M.V."/>
            <person name="Li X."/>
            <person name="Feldblyum T."/>
            <person name="Hartigan J."/>
            <person name="Van Etten J.L."/>
        </authorList>
    </citation>
    <scope>NUCLEOTIDE SEQUENCE [LARGE SCALE GENOMIC DNA]</scope>
    <source>
        <strain evidence="1 2">MT325</strain>
    </source>
</reference>
<gene>
    <name evidence="1" type="primary">M531L</name>
    <name evidence="1" type="ORF">MT325_M531L</name>
</gene>
<organismHost>
    <name type="scientific">Paramecium bursaria</name>
    <dbReference type="NCBI Taxonomy" id="74790"/>
</organismHost>